<evidence type="ECO:0000256" key="3">
    <source>
        <dbReference type="ARBA" id="ARBA00022490"/>
    </source>
</evidence>
<evidence type="ECO:0000256" key="1">
    <source>
        <dbReference type="ARBA" id="ARBA00004123"/>
    </source>
</evidence>
<dbReference type="GO" id="GO:0045292">
    <property type="term" value="P:mRNA cis splicing, via spliceosome"/>
    <property type="evidence" value="ECO:0007669"/>
    <property type="project" value="TreeGrafter"/>
</dbReference>
<evidence type="ECO:0000313" key="6">
    <source>
        <dbReference type="EMBL" id="RPB18045.1"/>
    </source>
</evidence>
<evidence type="ECO:0000256" key="5">
    <source>
        <dbReference type="SAM" id="MobiDB-lite"/>
    </source>
</evidence>
<dbReference type="InParanoid" id="A0A3N4LJE0"/>
<keyword evidence="4" id="KW-0539">Nucleus</keyword>
<evidence type="ECO:0000256" key="4">
    <source>
        <dbReference type="ARBA" id="ARBA00023242"/>
    </source>
</evidence>
<dbReference type="Pfam" id="PF03517">
    <property type="entry name" value="Voldacs"/>
    <property type="match status" value="1"/>
</dbReference>
<dbReference type="GO" id="GO:0034715">
    <property type="term" value="C:pICln-Sm protein complex"/>
    <property type="evidence" value="ECO:0007669"/>
    <property type="project" value="TreeGrafter"/>
</dbReference>
<dbReference type="Proteomes" id="UP000267821">
    <property type="component" value="Unassembled WGS sequence"/>
</dbReference>
<keyword evidence="7" id="KW-1185">Reference proteome</keyword>
<dbReference type="InterPro" id="IPR011993">
    <property type="entry name" value="PH-like_dom_sf"/>
</dbReference>
<dbReference type="PANTHER" id="PTHR21399">
    <property type="entry name" value="CHLORIDE CONDUCTANCE REGULATORY PROTEIN ICLN"/>
    <property type="match status" value="1"/>
</dbReference>
<proteinExistence type="predicted"/>
<feature type="compositionally biased region" description="Basic and acidic residues" evidence="5">
    <location>
        <begin position="330"/>
        <end position="340"/>
    </location>
</feature>
<dbReference type="AlphaFoldDB" id="A0A3N4LJE0"/>
<reference evidence="6 7" key="1">
    <citation type="journal article" date="2018" name="Nat. Ecol. Evol.">
        <title>Pezizomycetes genomes reveal the molecular basis of ectomycorrhizal truffle lifestyle.</title>
        <authorList>
            <person name="Murat C."/>
            <person name="Payen T."/>
            <person name="Noel B."/>
            <person name="Kuo A."/>
            <person name="Morin E."/>
            <person name="Chen J."/>
            <person name="Kohler A."/>
            <person name="Krizsan K."/>
            <person name="Balestrini R."/>
            <person name="Da Silva C."/>
            <person name="Montanini B."/>
            <person name="Hainaut M."/>
            <person name="Levati E."/>
            <person name="Barry K.W."/>
            <person name="Belfiori B."/>
            <person name="Cichocki N."/>
            <person name="Clum A."/>
            <person name="Dockter R.B."/>
            <person name="Fauchery L."/>
            <person name="Guy J."/>
            <person name="Iotti M."/>
            <person name="Le Tacon F."/>
            <person name="Lindquist E.A."/>
            <person name="Lipzen A."/>
            <person name="Malagnac F."/>
            <person name="Mello A."/>
            <person name="Molinier V."/>
            <person name="Miyauchi S."/>
            <person name="Poulain J."/>
            <person name="Riccioni C."/>
            <person name="Rubini A."/>
            <person name="Sitrit Y."/>
            <person name="Splivallo R."/>
            <person name="Traeger S."/>
            <person name="Wang M."/>
            <person name="Zifcakova L."/>
            <person name="Wipf D."/>
            <person name="Zambonelli A."/>
            <person name="Paolocci F."/>
            <person name="Nowrousian M."/>
            <person name="Ottonello S."/>
            <person name="Baldrian P."/>
            <person name="Spatafora J.W."/>
            <person name="Henrissat B."/>
            <person name="Nagy L.G."/>
            <person name="Aury J.M."/>
            <person name="Wincker P."/>
            <person name="Grigoriev I.V."/>
            <person name="Bonfante P."/>
            <person name="Martin F.M."/>
        </authorList>
    </citation>
    <scope>NUCLEOTIDE SEQUENCE [LARGE SCALE GENOMIC DNA]</scope>
    <source>
        <strain evidence="6 7">ATCC MYA-4762</strain>
    </source>
</reference>
<gene>
    <name evidence="6" type="ORF">L211DRAFT_871923</name>
</gene>
<feature type="region of interest" description="Disordered" evidence="5">
    <location>
        <begin position="289"/>
        <end position="340"/>
    </location>
</feature>
<dbReference type="EMBL" id="ML121724">
    <property type="protein sequence ID" value="RPB18045.1"/>
    <property type="molecule type" value="Genomic_DNA"/>
</dbReference>
<dbReference type="GO" id="GO:0005829">
    <property type="term" value="C:cytosol"/>
    <property type="evidence" value="ECO:0007669"/>
    <property type="project" value="TreeGrafter"/>
</dbReference>
<feature type="compositionally biased region" description="Acidic residues" evidence="5">
    <location>
        <begin position="218"/>
        <end position="236"/>
    </location>
</feature>
<dbReference type="GO" id="GO:0000387">
    <property type="term" value="P:spliceosomal snRNP assembly"/>
    <property type="evidence" value="ECO:0007669"/>
    <property type="project" value="TreeGrafter"/>
</dbReference>
<feature type="region of interest" description="Disordered" evidence="5">
    <location>
        <begin position="216"/>
        <end position="236"/>
    </location>
</feature>
<dbReference type="OrthoDB" id="19714at2759"/>
<dbReference type="InterPro" id="IPR039924">
    <property type="entry name" value="ICln/Lot5/Saf5"/>
</dbReference>
<comment type="subcellular location">
    <subcellularLocation>
        <location evidence="2">Cytoplasm</location>
    </subcellularLocation>
    <subcellularLocation>
        <location evidence="1">Nucleus</location>
    </subcellularLocation>
</comment>
<evidence type="ECO:0000313" key="7">
    <source>
        <dbReference type="Proteomes" id="UP000267821"/>
    </source>
</evidence>
<protein>
    <recommendedName>
        <fullName evidence="8">Regulator of volume decrease after cellular swelling-domain-containing protein</fullName>
    </recommendedName>
</protein>
<name>A0A3N4LJE0_9PEZI</name>
<sequence length="340" mass="36459">MSLLEVLPHPIDLRKYTSLAEHQSRTPSSFYDAPPILHFHAENCKIQITNDLLAAEGPLQAVFGPPPAHILNSPPKIPVQINFEGVHVIAASDAFLFSSPIGHKTLSIPYPLITLHAIQHSPSLSSPTSKLFSIYLQISPAPSSEDDDPLELIITPHLSIHKSPTTQISNSSDAMAMDTTCGSKTSHSQESLTKAMFDALTCCADLHPTNSSGAMGFFDDEDDEEDYGTDDEQDDTIAFEGPVGYGDEMDVDHAFTRIKKKSSKGIGSAGMPGDGGWITSENVHLLEKVKVEGGLGPGAGSVRPRDDGDEEEEHDSGPANGDGHLNGGKEGTEAKWRRTG</sequence>
<dbReference type="Gene3D" id="2.30.29.30">
    <property type="entry name" value="Pleckstrin-homology domain (PH domain)/Phosphotyrosine-binding domain (PTB)"/>
    <property type="match status" value="1"/>
</dbReference>
<evidence type="ECO:0000256" key="2">
    <source>
        <dbReference type="ARBA" id="ARBA00004496"/>
    </source>
</evidence>
<evidence type="ECO:0008006" key="8">
    <source>
        <dbReference type="Google" id="ProtNLM"/>
    </source>
</evidence>
<accession>A0A3N4LJE0</accession>
<keyword evidence="3" id="KW-0963">Cytoplasm</keyword>
<dbReference type="GO" id="GO:0005681">
    <property type="term" value="C:spliceosomal complex"/>
    <property type="evidence" value="ECO:0007669"/>
    <property type="project" value="TreeGrafter"/>
</dbReference>
<organism evidence="6 7">
    <name type="scientific">Terfezia boudieri ATCC MYA-4762</name>
    <dbReference type="NCBI Taxonomy" id="1051890"/>
    <lineage>
        <taxon>Eukaryota</taxon>
        <taxon>Fungi</taxon>
        <taxon>Dikarya</taxon>
        <taxon>Ascomycota</taxon>
        <taxon>Pezizomycotina</taxon>
        <taxon>Pezizomycetes</taxon>
        <taxon>Pezizales</taxon>
        <taxon>Pezizaceae</taxon>
        <taxon>Terfezia</taxon>
    </lineage>
</organism>
<dbReference type="PANTHER" id="PTHR21399:SF0">
    <property type="entry name" value="METHYLOSOME SUBUNIT PICLN"/>
    <property type="match status" value="1"/>
</dbReference>